<dbReference type="KEGG" id="vg:15013688"/>
<protein>
    <recommendedName>
        <fullName evidence="3">Gp42</fullName>
    </recommendedName>
</protein>
<dbReference type="InterPro" id="IPR020335">
    <property type="entry name" value="Phage_T7_Gp13"/>
</dbReference>
<dbReference type="GeneID" id="15013688"/>
<proteinExistence type="predicted"/>
<dbReference type="Pfam" id="PF11090">
    <property type="entry name" value="Phage_T7_Gp13"/>
    <property type="match status" value="1"/>
</dbReference>
<gene>
    <name evidence="1" type="ORF">PRQG_00043</name>
</gene>
<evidence type="ECO:0000313" key="1">
    <source>
        <dbReference type="EMBL" id="AGG54646.1"/>
    </source>
</evidence>
<reference evidence="1 2" key="1">
    <citation type="submission" date="2010-09" db="EMBL/GenBank/DDBJ databases">
        <title>The Genome Sequence of Prochlorococcus phage P-GSP1.</title>
        <authorList>
            <consortium name="The Broad Institute Genome Sequencing Platform"/>
            <person name="Henn M.R."/>
            <person name="Sullivan M.S."/>
            <person name="Osburne M.S."/>
            <person name="Levin J."/>
            <person name="Malboeuf C."/>
            <person name="Casali M."/>
            <person name="Russ C."/>
            <person name="Lennon N."/>
            <person name="Chapman S.B."/>
            <person name="Erlich R."/>
            <person name="Young S.K."/>
            <person name="Yandava C."/>
            <person name="Zeng Q."/>
            <person name="Alvarado L."/>
            <person name="Anderson S."/>
            <person name="Berlin A."/>
            <person name="Chen Z."/>
            <person name="Freedman E."/>
            <person name="Gellesch M."/>
            <person name="Goldberg J."/>
            <person name="Green L."/>
            <person name="Griggs A."/>
            <person name="Gujja S."/>
            <person name="Heilman E.R."/>
            <person name="Heiman D."/>
            <person name="Hollinger A."/>
            <person name="Howarth C."/>
            <person name="Larson L."/>
            <person name="Mehta T."/>
            <person name="Pearson M."/>
            <person name="Roberts A."/>
            <person name="Ryan E."/>
            <person name="Saif S."/>
            <person name="Shea T."/>
            <person name="Shenoy N."/>
            <person name="Sisk P."/>
            <person name="Stolte C."/>
            <person name="Sykes S."/>
            <person name="White J."/>
            <person name="Yu Q."/>
            <person name="Coleman M.L."/>
            <person name="Huang K.H."/>
            <person name="Weigele P.R."/>
            <person name="DeFrancesco A.S."/>
            <person name="Kern S.E."/>
            <person name="Thompson L.R."/>
            <person name="Fu R."/>
            <person name="Hombeck B."/>
            <person name="Chisholm S.W."/>
            <person name="Haas B."/>
            <person name="Nusbaum C."/>
            <person name="Birren B."/>
        </authorList>
    </citation>
    <scope>NUCLEOTIDE SEQUENCE [LARGE SCALE GENOMIC DNA]</scope>
    <source>
        <strain evidence="1 2">P-GSP1</strain>
    </source>
</reference>
<evidence type="ECO:0008006" key="3">
    <source>
        <dbReference type="Google" id="ProtNLM"/>
    </source>
</evidence>
<sequence>MSKHIHPATVEAALRVASNLLPDDYREVKEGHGHDPLNALVVGVHNSESVYFTNPDDEICGIAGVYEGGQIWMLCTPAILKFPHTFAREAKRYVNSRQDKLLWNFVDERNKVHIKLLRFLGFKFLRRFPYGPNNLSFIEFCRVQSSSNRTSRRSDRLRSVSVPSEQSET</sequence>
<dbReference type="OrthoDB" id="14923at10239"/>
<dbReference type="EMBL" id="HQ332140">
    <property type="protein sequence ID" value="AGG54646.1"/>
    <property type="molecule type" value="Genomic_DNA"/>
</dbReference>
<evidence type="ECO:0000313" key="2">
    <source>
        <dbReference type="Proteomes" id="UP000204021"/>
    </source>
</evidence>
<organism evidence="1 2">
    <name type="scientific">Prochlorococcus phage P-GSP1</name>
    <dbReference type="NCBI Taxonomy" id="382262"/>
    <lineage>
        <taxon>Viruses</taxon>
        <taxon>Duplodnaviria</taxon>
        <taxon>Heunggongvirae</taxon>
        <taxon>Uroviricota</taxon>
        <taxon>Caudoviricetes</taxon>
        <taxon>Autographivirales</taxon>
        <taxon>Lingvirus</taxon>
        <taxon>Lingvirus PGSP1</taxon>
    </lineage>
</organism>
<dbReference type="Proteomes" id="UP000204021">
    <property type="component" value="Segment"/>
</dbReference>
<keyword evidence="2" id="KW-1185">Reference proteome</keyword>
<dbReference type="RefSeq" id="YP_007677707.1">
    <property type="nucleotide sequence ID" value="NC_020878.1"/>
</dbReference>
<accession>M1UAN8</accession>
<name>M1UAN8_9CAUD</name>